<evidence type="ECO:0000313" key="4">
    <source>
        <dbReference type="Proteomes" id="UP000677228"/>
    </source>
</evidence>
<dbReference type="Proteomes" id="UP000677228">
    <property type="component" value="Unassembled WGS sequence"/>
</dbReference>
<protein>
    <submittedName>
        <fullName evidence="2">Uncharacterized protein</fullName>
    </submittedName>
</protein>
<evidence type="ECO:0000313" key="2">
    <source>
        <dbReference type="EMBL" id="CAF0763849.1"/>
    </source>
</evidence>
<feature type="region of interest" description="Disordered" evidence="1">
    <location>
        <begin position="1"/>
        <end position="56"/>
    </location>
</feature>
<accession>A0A8S2CUC5</accession>
<evidence type="ECO:0000256" key="1">
    <source>
        <dbReference type="SAM" id="MobiDB-lite"/>
    </source>
</evidence>
<comment type="caution">
    <text evidence="2">The sequence shown here is derived from an EMBL/GenBank/DDBJ whole genome shotgun (WGS) entry which is preliminary data.</text>
</comment>
<dbReference type="EMBL" id="CAJOBA010000596">
    <property type="protein sequence ID" value="CAF3543833.1"/>
    <property type="molecule type" value="Genomic_DNA"/>
</dbReference>
<gene>
    <name evidence="2" type="ORF">OVA965_LOCUS2703</name>
    <name evidence="3" type="ORF">TMI583_LOCUS2702</name>
</gene>
<name>A0A8S2CUC5_9BILA</name>
<dbReference type="AlphaFoldDB" id="A0A8S2CUC5"/>
<dbReference type="Proteomes" id="UP000682733">
    <property type="component" value="Unassembled WGS sequence"/>
</dbReference>
<proteinExistence type="predicted"/>
<evidence type="ECO:0000313" key="3">
    <source>
        <dbReference type="EMBL" id="CAF3543833.1"/>
    </source>
</evidence>
<feature type="compositionally biased region" description="Basic and acidic residues" evidence="1">
    <location>
        <begin position="1"/>
        <end position="55"/>
    </location>
</feature>
<sequence length="140" mass="16312">MEEGCLKKDKQNQKQKNENVNEQNRNENKLVEQSKGRTERHDDVNDKEVENHEVESETAYGNKYVNNEIKQIVCHIITTNYTTYYGSTISKDNQISQNTIAQNEETASLDGIESNEKLSEHGFKYRNKTTILFHTHALKY</sequence>
<organism evidence="2 4">
    <name type="scientific">Didymodactylos carnosus</name>
    <dbReference type="NCBI Taxonomy" id="1234261"/>
    <lineage>
        <taxon>Eukaryota</taxon>
        <taxon>Metazoa</taxon>
        <taxon>Spiralia</taxon>
        <taxon>Gnathifera</taxon>
        <taxon>Rotifera</taxon>
        <taxon>Eurotatoria</taxon>
        <taxon>Bdelloidea</taxon>
        <taxon>Philodinida</taxon>
        <taxon>Philodinidae</taxon>
        <taxon>Didymodactylos</taxon>
    </lineage>
</organism>
<reference evidence="2" key="1">
    <citation type="submission" date="2021-02" db="EMBL/GenBank/DDBJ databases">
        <authorList>
            <person name="Nowell W R."/>
        </authorList>
    </citation>
    <scope>NUCLEOTIDE SEQUENCE</scope>
</reference>
<dbReference type="EMBL" id="CAJNOK010000596">
    <property type="protein sequence ID" value="CAF0763849.1"/>
    <property type="molecule type" value="Genomic_DNA"/>
</dbReference>